<accession>A0A1E7JHR2</accession>
<dbReference type="GO" id="GO:0005975">
    <property type="term" value="P:carbohydrate metabolic process"/>
    <property type="evidence" value="ECO:0007669"/>
    <property type="project" value="InterPro"/>
</dbReference>
<dbReference type="AlphaFoldDB" id="A0A1E7JHR2"/>
<dbReference type="InterPro" id="IPR032856">
    <property type="entry name" value="GDE_N_bis"/>
</dbReference>
<dbReference type="STRING" id="933944.AN215_27075"/>
<name>A0A1E7JHR2_9ACTN</name>
<organism evidence="3 4">
    <name type="scientific">Streptomyces abyssalis</name>
    <dbReference type="NCBI Taxonomy" id="933944"/>
    <lineage>
        <taxon>Bacteria</taxon>
        <taxon>Bacillati</taxon>
        <taxon>Actinomycetota</taxon>
        <taxon>Actinomycetes</taxon>
        <taxon>Kitasatosporales</taxon>
        <taxon>Streptomycetaceae</taxon>
        <taxon>Streptomyces</taxon>
    </lineage>
</organism>
<dbReference type="Gene3D" id="1.50.10.10">
    <property type="match status" value="1"/>
</dbReference>
<dbReference type="PATRIC" id="fig|933944.5.peg.3877"/>
<sequence length="717" mass="74630">MSPMSQPVSPQPRTPGRYPTAAPPPALIAARGERPAPGRTFAQPPPAAEHQSAHAALICVAAPHLAVSAEHGQLNGEGMEGFYYGGRRVIARCRLLLGGKEPLPLQGRMMSARQARFTATAPTTVGTGPDPALVVERLRSADGTERVTVRNTGGRPVRLPLELRLGTDLAEIAAIAVGQAGHELPASVHGSGLLWSAGNLRAAVSAEPQPDTRWAQLGLLRWDWELPPGSERSVVLRTDLVRTPAAAPKGKAKSRGRSRKRVPGPVSVLAAGRPPRLWRGARADGDDPRVVALFRAGLDDANALLMSDPAAPSDLHLAAGAPWRCALAPADSLRAARMLLPLGTRLAAGTLRTLARGQLTGPGPDAGRLPGALRHAGPYAPPSCSGTEATLLFPAVLAEARLWGLPECDTQQLLPAAERCLTWMLNTAGEGLFLPDPAPDGLYRCEVQASAHRAALLGADLLDACGGDGGGALREWAEDLAHRFQEEFWLEEESGARPVAARAKDGAVLTHLTSAAVELLDTGLAAGGRPAVGLLTKEQTEQLCRYLESPELDSGWGLRSLGQGDARHNPFGHRGGAVRVQESVSAVAGLAAAGHEEEACSLLHGVLDAAASFGFRLPEMYAAEQRAGGGMPLPHPAACRPAAVAAAGAVHLLLTLAGVRPDVPAGTVSVRPLPDPSLGAVRFAGLRVAGEPFTVRVSGTGEGEVEEVSDGVRTAVD</sequence>
<evidence type="ECO:0000256" key="1">
    <source>
        <dbReference type="SAM" id="MobiDB-lite"/>
    </source>
</evidence>
<proteinExistence type="predicted"/>
<feature type="compositionally biased region" description="Basic residues" evidence="1">
    <location>
        <begin position="250"/>
        <end position="262"/>
    </location>
</feature>
<dbReference type="Pfam" id="PF14742">
    <property type="entry name" value="GDE_N_bis"/>
    <property type="match status" value="1"/>
</dbReference>
<feature type="domain" description="Putative glycogen debranching enzyme N-terminal" evidence="2">
    <location>
        <begin position="63"/>
        <end position="236"/>
    </location>
</feature>
<comment type="caution">
    <text evidence="3">The sequence shown here is derived from an EMBL/GenBank/DDBJ whole genome shotgun (WGS) entry which is preliminary data.</text>
</comment>
<feature type="region of interest" description="Disordered" evidence="1">
    <location>
        <begin position="245"/>
        <end position="266"/>
    </location>
</feature>
<dbReference type="InterPro" id="IPR008928">
    <property type="entry name" value="6-hairpin_glycosidase_sf"/>
</dbReference>
<reference evidence="3 4" key="1">
    <citation type="journal article" date="2016" name="Front. Microbiol.">
        <title>Comparative Genomics Analysis of Streptomyces Species Reveals Their Adaptation to the Marine Environment and Their Diversity at the Genomic Level.</title>
        <authorList>
            <person name="Tian X."/>
            <person name="Zhang Z."/>
            <person name="Yang T."/>
            <person name="Chen M."/>
            <person name="Li J."/>
            <person name="Chen F."/>
            <person name="Yang J."/>
            <person name="Li W."/>
            <person name="Zhang B."/>
            <person name="Zhang Z."/>
            <person name="Wu J."/>
            <person name="Zhang C."/>
            <person name="Long L."/>
            <person name="Xiao J."/>
        </authorList>
    </citation>
    <scope>NUCLEOTIDE SEQUENCE [LARGE SCALE GENOMIC DNA]</scope>
    <source>
        <strain evidence="3 4">SCSIO 10390</strain>
    </source>
</reference>
<dbReference type="EMBL" id="LJGT01000041">
    <property type="protein sequence ID" value="OEU86008.1"/>
    <property type="molecule type" value="Genomic_DNA"/>
</dbReference>
<protein>
    <submittedName>
        <fullName evidence="3">Glycogen debranching protein</fullName>
    </submittedName>
</protein>
<evidence type="ECO:0000313" key="3">
    <source>
        <dbReference type="EMBL" id="OEU86008.1"/>
    </source>
</evidence>
<feature type="region of interest" description="Disordered" evidence="1">
    <location>
        <begin position="1"/>
        <end position="49"/>
    </location>
</feature>
<dbReference type="InterPro" id="IPR012341">
    <property type="entry name" value="6hp_glycosidase-like_sf"/>
</dbReference>
<evidence type="ECO:0000313" key="4">
    <source>
        <dbReference type="Proteomes" id="UP000176087"/>
    </source>
</evidence>
<keyword evidence="4" id="KW-1185">Reference proteome</keyword>
<dbReference type="SUPFAM" id="SSF48208">
    <property type="entry name" value="Six-hairpin glycosidases"/>
    <property type="match status" value="1"/>
</dbReference>
<gene>
    <name evidence="3" type="ORF">AN215_27075</name>
</gene>
<evidence type="ECO:0000259" key="2">
    <source>
        <dbReference type="Pfam" id="PF14742"/>
    </source>
</evidence>
<dbReference type="Proteomes" id="UP000176087">
    <property type="component" value="Unassembled WGS sequence"/>
</dbReference>